<dbReference type="SMART" id="SM00343">
    <property type="entry name" value="ZnF_C2HC"/>
    <property type="match status" value="1"/>
</dbReference>
<feature type="compositionally biased region" description="Basic residues" evidence="3">
    <location>
        <begin position="190"/>
        <end position="201"/>
    </location>
</feature>
<dbReference type="Proteomes" id="UP000014500">
    <property type="component" value="Unassembled WGS sequence"/>
</dbReference>
<keyword evidence="1" id="KW-0863">Zinc-finger</keyword>
<dbReference type="SUPFAM" id="SSF57756">
    <property type="entry name" value="Retrovirus zinc finger-like domains"/>
    <property type="match status" value="1"/>
</dbReference>
<dbReference type="PhylomeDB" id="T1IH70"/>
<dbReference type="GO" id="GO:0003676">
    <property type="term" value="F:nucleic acid binding"/>
    <property type="evidence" value="ECO:0007669"/>
    <property type="project" value="InterPro"/>
</dbReference>
<accession>T1IH70</accession>
<dbReference type="eggNOG" id="ENOG502SZ01">
    <property type="taxonomic scope" value="Eukaryota"/>
</dbReference>
<evidence type="ECO:0000256" key="3">
    <source>
        <dbReference type="SAM" id="MobiDB-lite"/>
    </source>
</evidence>
<organism evidence="5 6">
    <name type="scientific">Strigamia maritima</name>
    <name type="common">European centipede</name>
    <name type="synonym">Geophilus maritimus</name>
    <dbReference type="NCBI Taxonomy" id="126957"/>
    <lineage>
        <taxon>Eukaryota</taxon>
        <taxon>Metazoa</taxon>
        <taxon>Ecdysozoa</taxon>
        <taxon>Arthropoda</taxon>
        <taxon>Myriapoda</taxon>
        <taxon>Chilopoda</taxon>
        <taxon>Pleurostigmophora</taxon>
        <taxon>Geophilomorpha</taxon>
        <taxon>Linotaeniidae</taxon>
        <taxon>Strigamia</taxon>
    </lineage>
</organism>
<dbReference type="InterPro" id="IPR036875">
    <property type="entry name" value="Znf_CCHC_sf"/>
</dbReference>
<dbReference type="Gene3D" id="4.10.60.10">
    <property type="entry name" value="Zinc finger, CCHC-type"/>
    <property type="match status" value="1"/>
</dbReference>
<dbReference type="EnsemblMetazoa" id="SMAR000177-RA">
    <property type="protein sequence ID" value="SMAR000177-PA"/>
    <property type="gene ID" value="SMAR000177"/>
</dbReference>
<dbReference type="InterPro" id="IPR054722">
    <property type="entry name" value="PolX-like_BBD"/>
</dbReference>
<feature type="compositionally biased region" description="Polar residues" evidence="3">
    <location>
        <begin position="131"/>
        <end position="153"/>
    </location>
</feature>
<evidence type="ECO:0000256" key="1">
    <source>
        <dbReference type="PROSITE-ProRule" id="PRU00047"/>
    </source>
</evidence>
<feature type="region of interest" description="Disordered" evidence="3">
    <location>
        <begin position="174"/>
        <end position="213"/>
    </location>
</feature>
<dbReference type="EMBL" id="JH429758">
    <property type="status" value="NOT_ANNOTATED_CDS"/>
    <property type="molecule type" value="Genomic_DNA"/>
</dbReference>
<keyword evidence="2" id="KW-0175">Coiled coil</keyword>
<feature type="domain" description="CCHC-type" evidence="4">
    <location>
        <begin position="163"/>
        <end position="176"/>
    </location>
</feature>
<evidence type="ECO:0000259" key="4">
    <source>
        <dbReference type="PROSITE" id="PS50158"/>
    </source>
</evidence>
<dbReference type="PROSITE" id="PS50158">
    <property type="entry name" value="ZF_CCHC"/>
    <property type="match status" value="1"/>
</dbReference>
<dbReference type="Pfam" id="PF14223">
    <property type="entry name" value="Retrotran_gag_2"/>
    <property type="match status" value="1"/>
</dbReference>
<dbReference type="InterPro" id="IPR001878">
    <property type="entry name" value="Znf_CCHC"/>
</dbReference>
<name>T1IH70_STRMM</name>
<dbReference type="HOGENOM" id="CLU_037256_1_1_1"/>
<evidence type="ECO:0000256" key="2">
    <source>
        <dbReference type="SAM" id="Coils"/>
    </source>
</evidence>
<keyword evidence="6" id="KW-1185">Reference proteome</keyword>
<proteinExistence type="predicted"/>
<protein>
    <recommendedName>
        <fullName evidence="4">CCHC-type domain-containing protein</fullName>
    </recommendedName>
</protein>
<dbReference type="Pfam" id="PF22936">
    <property type="entry name" value="Pol_BBD"/>
    <property type="match status" value="1"/>
</dbReference>
<reference evidence="6" key="1">
    <citation type="submission" date="2011-05" db="EMBL/GenBank/DDBJ databases">
        <authorList>
            <person name="Richards S.R."/>
            <person name="Qu J."/>
            <person name="Jiang H."/>
            <person name="Jhangiani S.N."/>
            <person name="Agravi P."/>
            <person name="Goodspeed R."/>
            <person name="Gross S."/>
            <person name="Mandapat C."/>
            <person name="Jackson L."/>
            <person name="Mathew T."/>
            <person name="Pu L."/>
            <person name="Thornton R."/>
            <person name="Saada N."/>
            <person name="Wilczek-Boney K.B."/>
            <person name="Lee S."/>
            <person name="Kovar C."/>
            <person name="Wu Y."/>
            <person name="Scherer S.E."/>
            <person name="Worley K.C."/>
            <person name="Muzny D.M."/>
            <person name="Gibbs R."/>
        </authorList>
    </citation>
    <scope>NUCLEOTIDE SEQUENCE</scope>
    <source>
        <strain evidence="6">Brora</strain>
    </source>
</reference>
<sequence length="300" mass="33310">MKHDTTEGVWKHLKKIFEPSSIARETSLVETFYCTRRDDSEELDSLISRLDKAEDDLAAANDKLKPEDSIKTYLLISQIGKKYENQVQAIYQWQKDQFTYEKVTIALLAECNRRRLVANSQKNLESAAALLSSQKGQSTRQMSTTKRDSASNSDNAWLQSTICYNCGQPGHFSRDCGQPKAQRGGQQPRGRGRGRGRRRGRRAPEAPPESQSAKSAWFANVVSDPCVSTTPAVCSASINTRVFIIAVQPMKLELGEGGATITGKGSVVLFVTVNGVQNKIVLNDVYYVKGFRRNLISLGK</sequence>
<keyword evidence="1" id="KW-0479">Metal-binding</keyword>
<evidence type="ECO:0000313" key="6">
    <source>
        <dbReference type="Proteomes" id="UP000014500"/>
    </source>
</evidence>
<feature type="region of interest" description="Disordered" evidence="3">
    <location>
        <begin position="129"/>
        <end position="153"/>
    </location>
</feature>
<reference evidence="5" key="2">
    <citation type="submission" date="2015-02" db="UniProtKB">
        <authorList>
            <consortium name="EnsemblMetazoa"/>
        </authorList>
    </citation>
    <scope>IDENTIFICATION</scope>
</reference>
<dbReference type="AlphaFoldDB" id="T1IH70"/>
<keyword evidence="1" id="KW-0862">Zinc</keyword>
<dbReference type="Pfam" id="PF00098">
    <property type="entry name" value="zf-CCHC"/>
    <property type="match status" value="1"/>
</dbReference>
<feature type="coiled-coil region" evidence="2">
    <location>
        <begin position="36"/>
        <end position="63"/>
    </location>
</feature>
<evidence type="ECO:0000313" key="5">
    <source>
        <dbReference type="EnsemblMetazoa" id="SMAR000177-PA"/>
    </source>
</evidence>
<dbReference type="GO" id="GO:0008270">
    <property type="term" value="F:zinc ion binding"/>
    <property type="evidence" value="ECO:0007669"/>
    <property type="project" value="UniProtKB-KW"/>
</dbReference>